<dbReference type="AlphaFoldDB" id="A0A382GQF3"/>
<organism evidence="1">
    <name type="scientific">marine metagenome</name>
    <dbReference type="NCBI Taxonomy" id="408172"/>
    <lineage>
        <taxon>unclassified sequences</taxon>
        <taxon>metagenomes</taxon>
        <taxon>ecological metagenomes</taxon>
    </lineage>
</organism>
<sequence>MEITAMDCINKILVDDFKPDSFLHLIATENIQLAYAISEAFGGTNQYIHHMSSIERSVRNRLIMERASKLEGRSIIAKDVGLCEGYVTQIIRKKIRSLMERNIREKI</sequence>
<name>A0A382GQF3_9ZZZZ</name>
<proteinExistence type="predicted"/>
<evidence type="ECO:0008006" key="2">
    <source>
        <dbReference type="Google" id="ProtNLM"/>
    </source>
</evidence>
<protein>
    <recommendedName>
        <fullName evidence="2">Mor transcription activator domain-containing protein</fullName>
    </recommendedName>
</protein>
<evidence type="ECO:0000313" key="1">
    <source>
        <dbReference type="EMBL" id="SVB77219.1"/>
    </source>
</evidence>
<gene>
    <name evidence="1" type="ORF">METZ01_LOCUS230073</name>
</gene>
<accession>A0A382GQF3</accession>
<dbReference type="EMBL" id="UINC01056782">
    <property type="protein sequence ID" value="SVB77219.1"/>
    <property type="molecule type" value="Genomic_DNA"/>
</dbReference>
<reference evidence="1" key="1">
    <citation type="submission" date="2018-05" db="EMBL/GenBank/DDBJ databases">
        <authorList>
            <person name="Lanie J.A."/>
            <person name="Ng W.-L."/>
            <person name="Kazmierczak K.M."/>
            <person name="Andrzejewski T.M."/>
            <person name="Davidsen T.M."/>
            <person name="Wayne K.J."/>
            <person name="Tettelin H."/>
            <person name="Glass J.I."/>
            <person name="Rusch D."/>
            <person name="Podicherti R."/>
            <person name="Tsui H.-C.T."/>
            <person name="Winkler M.E."/>
        </authorList>
    </citation>
    <scope>NUCLEOTIDE SEQUENCE</scope>
</reference>